<evidence type="ECO:0000256" key="5">
    <source>
        <dbReference type="ARBA" id="ARBA00023163"/>
    </source>
</evidence>
<keyword evidence="1" id="KW-0479">Metal-binding</keyword>
<reference evidence="8 9" key="1">
    <citation type="submission" date="2016-03" db="EMBL/GenBank/DDBJ databases">
        <authorList>
            <person name="Ploux O."/>
        </authorList>
    </citation>
    <scope>NUCLEOTIDE SEQUENCE [LARGE SCALE GENOMIC DNA]</scope>
    <source>
        <strain evidence="8 9">UAMH 11012</strain>
    </source>
</reference>
<accession>A0A1L7WYH3</accession>
<dbReference type="EMBL" id="FJOG01000010">
    <property type="protein sequence ID" value="CZR57815.1"/>
    <property type="molecule type" value="Genomic_DNA"/>
</dbReference>
<keyword evidence="5" id="KW-0804">Transcription</keyword>
<protein>
    <recommendedName>
        <fullName evidence="7">Zn(2)-C6 fungal-type domain-containing protein</fullName>
    </recommendedName>
</protein>
<dbReference type="PROSITE" id="PS00463">
    <property type="entry name" value="ZN2_CY6_FUNGAL_1"/>
    <property type="match status" value="1"/>
</dbReference>
<evidence type="ECO:0000256" key="1">
    <source>
        <dbReference type="ARBA" id="ARBA00022723"/>
    </source>
</evidence>
<dbReference type="OrthoDB" id="2593732at2759"/>
<evidence type="ECO:0000256" key="2">
    <source>
        <dbReference type="ARBA" id="ARBA00022833"/>
    </source>
</evidence>
<dbReference type="InterPro" id="IPR052360">
    <property type="entry name" value="Transcr_Regulatory_Proteins"/>
</dbReference>
<keyword evidence="2" id="KW-0862">Zinc</keyword>
<dbReference type="AlphaFoldDB" id="A0A1L7WYH3"/>
<evidence type="ECO:0000256" key="3">
    <source>
        <dbReference type="ARBA" id="ARBA00023015"/>
    </source>
</evidence>
<proteinExistence type="predicted"/>
<dbReference type="PROSITE" id="PS50048">
    <property type="entry name" value="ZN2_CY6_FUNGAL_2"/>
    <property type="match status" value="1"/>
</dbReference>
<dbReference type="GO" id="GO:0003677">
    <property type="term" value="F:DNA binding"/>
    <property type="evidence" value="ECO:0007669"/>
    <property type="project" value="UniProtKB-KW"/>
</dbReference>
<keyword evidence="9" id="KW-1185">Reference proteome</keyword>
<evidence type="ECO:0000256" key="6">
    <source>
        <dbReference type="ARBA" id="ARBA00023242"/>
    </source>
</evidence>
<name>A0A1L7WYH3_9HELO</name>
<organism evidence="8 9">
    <name type="scientific">Phialocephala subalpina</name>
    <dbReference type="NCBI Taxonomy" id="576137"/>
    <lineage>
        <taxon>Eukaryota</taxon>
        <taxon>Fungi</taxon>
        <taxon>Dikarya</taxon>
        <taxon>Ascomycota</taxon>
        <taxon>Pezizomycotina</taxon>
        <taxon>Leotiomycetes</taxon>
        <taxon>Helotiales</taxon>
        <taxon>Mollisiaceae</taxon>
        <taxon>Phialocephala</taxon>
        <taxon>Phialocephala fortinii species complex</taxon>
    </lineage>
</organism>
<dbReference type="InterPro" id="IPR036864">
    <property type="entry name" value="Zn2-C6_fun-type_DNA-bd_sf"/>
</dbReference>
<evidence type="ECO:0000313" key="8">
    <source>
        <dbReference type="EMBL" id="CZR57815.1"/>
    </source>
</evidence>
<sequence length="512" mass="57361">MSSTTKSTRKWAPKGKGGCSTCKSRHIRCDDQHPRCTPCQKSSRQCEYSANPNPDPLKIVHWQPTNSLVLRQPSPNPSHTNDEARAFDFFRTRVAVTLGGFFDSSFWTQDVLQVAQQEDPIRHAIVALASLSEGMLKRSQDAVATVPGPLAIQQYSKAISNLKGRMQGGNESSAEVVLITCALFICIEMFQNNHESALSQMSSGVYVFYNWHSRQRSPRSIGHPKLAVQLEGIFGRLMLQTILFVETQPAEWKFVAPEFTPVLPLVPSVFRAVDEARDYLNSCMCSLYHRVISAQLHGLGEQDVTADPTSQLGSDPLAEWSRSFRSFVFEEGIQLSPKEQKAALLLEMQHMIASILAVAGPYSQETIFDRFEQDFSQTVALASRLLTMSPAEAYESSLPTFDMGILPQLYFVASRCRHPSIRRQALHLLRQGPSQEGIWHREMLTNIAERLMCLEEMDCEGAQSSVDVPASVRLSVINAKIDSARRIVTLHCCRQQSVDEGRTNVIHELVEY</sequence>
<dbReference type="PANTHER" id="PTHR36206">
    <property type="entry name" value="ASPERCRYPTIN BIOSYNTHESIS CLUSTER-SPECIFIC TRANSCRIPTION REGULATOR ATNN-RELATED"/>
    <property type="match status" value="1"/>
</dbReference>
<evidence type="ECO:0000256" key="4">
    <source>
        <dbReference type="ARBA" id="ARBA00023125"/>
    </source>
</evidence>
<evidence type="ECO:0000259" key="7">
    <source>
        <dbReference type="PROSITE" id="PS50048"/>
    </source>
</evidence>
<dbReference type="CDD" id="cd00067">
    <property type="entry name" value="GAL4"/>
    <property type="match status" value="1"/>
</dbReference>
<dbReference type="GO" id="GO:0008270">
    <property type="term" value="F:zinc ion binding"/>
    <property type="evidence" value="ECO:0007669"/>
    <property type="project" value="InterPro"/>
</dbReference>
<dbReference type="Proteomes" id="UP000184330">
    <property type="component" value="Unassembled WGS sequence"/>
</dbReference>
<dbReference type="Pfam" id="PF00172">
    <property type="entry name" value="Zn_clus"/>
    <property type="match status" value="1"/>
</dbReference>
<dbReference type="GO" id="GO:0000981">
    <property type="term" value="F:DNA-binding transcription factor activity, RNA polymerase II-specific"/>
    <property type="evidence" value="ECO:0007669"/>
    <property type="project" value="InterPro"/>
</dbReference>
<feature type="domain" description="Zn(2)-C6 fungal-type" evidence="7">
    <location>
        <begin position="18"/>
        <end position="48"/>
    </location>
</feature>
<keyword evidence="4" id="KW-0238">DNA-binding</keyword>
<keyword evidence="6" id="KW-0539">Nucleus</keyword>
<dbReference type="Gene3D" id="4.10.240.10">
    <property type="entry name" value="Zn(2)-C6 fungal-type DNA-binding domain"/>
    <property type="match status" value="1"/>
</dbReference>
<dbReference type="SMART" id="SM00066">
    <property type="entry name" value="GAL4"/>
    <property type="match status" value="1"/>
</dbReference>
<dbReference type="STRING" id="576137.A0A1L7WYH3"/>
<gene>
    <name evidence="8" type="ORF">PAC_07704</name>
</gene>
<dbReference type="PANTHER" id="PTHR36206:SF12">
    <property type="entry name" value="ASPERCRYPTIN BIOSYNTHESIS CLUSTER-SPECIFIC TRANSCRIPTION REGULATOR ATNN-RELATED"/>
    <property type="match status" value="1"/>
</dbReference>
<dbReference type="SUPFAM" id="SSF57701">
    <property type="entry name" value="Zn2/Cys6 DNA-binding domain"/>
    <property type="match status" value="1"/>
</dbReference>
<keyword evidence="3" id="KW-0805">Transcription regulation</keyword>
<dbReference type="InterPro" id="IPR001138">
    <property type="entry name" value="Zn2Cys6_DnaBD"/>
</dbReference>
<evidence type="ECO:0000313" key="9">
    <source>
        <dbReference type="Proteomes" id="UP000184330"/>
    </source>
</evidence>